<dbReference type="Pfam" id="PF06080">
    <property type="entry name" value="DUF938"/>
    <property type="match status" value="1"/>
</dbReference>
<reference evidence="1 2" key="1">
    <citation type="submission" date="2015-09" db="EMBL/GenBank/DDBJ databases">
        <title>Draft Genome Sequence of Pseudoalteromonas lipolytica UCD-48B.</title>
        <authorList>
            <person name="Krusor M."/>
            <person name="Coil D.A."/>
            <person name="Lang J.M."/>
            <person name="Eisen J.A."/>
            <person name="Alexiev A."/>
        </authorList>
    </citation>
    <scope>NUCLEOTIDE SEQUENCE [LARGE SCALE GENOMIC DNA]</scope>
    <source>
        <strain evidence="1 2">UCD-48B</strain>
    </source>
</reference>
<dbReference type="GO" id="GO:0032259">
    <property type="term" value="P:methylation"/>
    <property type="evidence" value="ECO:0007669"/>
    <property type="project" value="UniProtKB-KW"/>
</dbReference>
<organism evidence="1 2">
    <name type="scientific">Pseudoalteromonas lipolytica</name>
    <dbReference type="NCBI Taxonomy" id="570156"/>
    <lineage>
        <taxon>Bacteria</taxon>
        <taxon>Pseudomonadati</taxon>
        <taxon>Pseudomonadota</taxon>
        <taxon>Gammaproteobacteria</taxon>
        <taxon>Alteromonadales</taxon>
        <taxon>Pseudoalteromonadaceae</taxon>
        <taxon>Pseudoalteromonas</taxon>
    </lineage>
</organism>
<accession>A0A0P7CWL9</accession>
<dbReference type="InterPro" id="IPR010342">
    <property type="entry name" value="DUF938"/>
</dbReference>
<protein>
    <submittedName>
        <fullName evidence="1">Methylase</fullName>
    </submittedName>
</protein>
<dbReference type="EMBL" id="LJTC01000016">
    <property type="protein sequence ID" value="KPM79655.1"/>
    <property type="molecule type" value="Genomic_DNA"/>
</dbReference>
<dbReference type="InterPro" id="IPR029063">
    <property type="entry name" value="SAM-dependent_MTases_sf"/>
</dbReference>
<comment type="caution">
    <text evidence="1">The sequence shown here is derived from an EMBL/GenBank/DDBJ whole genome shotgun (WGS) entry which is preliminary data.</text>
</comment>
<keyword evidence="1" id="KW-0808">Transferase</keyword>
<dbReference type="CDD" id="cd02440">
    <property type="entry name" value="AdoMet_MTases"/>
    <property type="match status" value="1"/>
</dbReference>
<evidence type="ECO:0000313" key="2">
    <source>
        <dbReference type="Proteomes" id="UP000050378"/>
    </source>
</evidence>
<name>A0A0P7CWL9_9GAMM</name>
<sequence>MDKPFSQACENNKLPILNVLDAFFSDVTDVLEVGSGTGQHSVHFATHLAHLQWHCSDREVNHPGILQWHQEADLTNLHAPLILDLNDPWPVETVNAIFTANTMHIISWPLVERFFQGVAKHLAPKGKLCIYGPFKYQGKYTSASNAEFDAFLKQQDAHSAIRDFEAICQLAEQAGLTFVEDVQMPANNQLLLFKRQ</sequence>
<gene>
    <name evidence="1" type="ORF">AOG27_19210</name>
</gene>
<proteinExistence type="predicted"/>
<dbReference type="RefSeq" id="WP_054554611.1">
    <property type="nucleotide sequence ID" value="NZ_LJTC01000016.1"/>
</dbReference>
<dbReference type="GO" id="GO:0008168">
    <property type="term" value="F:methyltransferase activity"/>
    <property type="evidence" value="ECO:0007669"/>
    <property type="project" value="UniProtKB-KW"/>
</dbReference>
<dbReference type="Proteomes" id="UP000050378">
    <property type="component" value="Unassembled WGS sequence"/>
</dbReference>
<dbReference type="OrthoDB" id="5563826at2"/>
<dbReference type="PANTHER" id="PTHR20974">
    <property type="entry name" value="UPF0585 PROTEIN CG18661"/>
    <property type="match status" value="1"/>
</dbReference>
<dbReference type="AlphaFoldDB" id="A0A0P7CWL9"/>
<keyword evidence="1" id="KW-0489">Methyltransferase</keyword>
<dbReference type="SUPFAM" id="SSF53335">
    <property type="entry name" value="S-adenosyl-L-methionine-dependent methyltransferases"/>
    <property type="match status" value="1"/>
</dbReference>
<dbReference type="Gene3D" id="3.40.50.150">
    <property type="entry name" value="Vaccinia Virus protein VP39"/>
    <property type="match status" value="1"/>
</dbReference>
<dbReference type="PANTHER" id="PTHR20974:SF0">
    <property type="entry name" value="UPF0585 PROTEIN CG18661"/>
    <property type="match status" value="1"/>
</dbReference>
<dbReference type="PATRIC" id="fig|570156.3.peg.1768"/>
<dbReference type="STRING" id="570156.AOG27_19210"/>
<evidence type="ECO:0000313" key="1">
    <source>
        <dbReference type="EMBL" id="KPM79655.1"/>
    </source>
</evidence>